<gene>
    <name evidence="7" type="ORF">J0656_17230</name>
</gene>
<dbReference type="Gene3D" id="2.120.10.30">
    <property type="entry name" value="TolB, C-terminal domain"/>
    <property type="match status" value="1"/>
</dbReference>
<dbReference type="EMBL" id="JAFLNL010000012">
    <property type="protein sequence ID" value="MBO0355764.1"/>
    <property type="molecule type" value="Genomic_DNA"/>
</dbReference>
<sequence>MKKLLFIIFVLGISQGIFAQDGLKRANLYFERTFYSDAIPLYEQLLERHKSPELIKNLADCYYSTFDMEAAARWYTYLASNYGSRMDESYYFKLNQSLKAIGDYDRANQVLLDFYAQHYGADKVDQLKTEITYLENVRAIGERFTISNLDINTPTSEFGAVKVDSMLVYSATRKHTGKTFRWNNQKYLDIYVHPFDGLNMGDSLSTDLSKTINTKRKHEGTFAITKDRKTLYFTRNGRKGTESEKIKNLKIYSAERVDGSWTHIRELPFNGDGFSTEHPALNADGTQLYFASDRDGGFGSFDIYSVAIHNDGTYGNPINLGEDINTDKKEQFPFLDEAGNLYFSSNGHPGYGLLDIFLAKRGDGIFEKPDNLGLPVNSGYDDFSLSLEGSGKTGYFASNRPGGKGSDDIYSFTETKPLLIESCRQYIAGTLTDKNTKLPLAHADIRLLDAQGNIVESLITDQNAFFEFMTECSTEYRIEAEKKGFEDNFKIIRTDKERNAVNNGSLTLFSVQERERQNALILREKQEEAEKAAKAEAERKAREEKMAEQERIQKEKELEEKAAIARKKADMERQQDIEETIEREESIVKENDRIIIKTPEIHFDYSLWYLRRESRERLGKVIEIMKAYPGIVLEIGTHTDIRGNAEYNRDLSQKRADVAKDFLVKSGIAEHRIIAKGYGETSPIVICEPEDSCSEEDHEWNRRCELVIIKWE</sequence>
<evidence type="ECO:0000256" key="4">
    <source>
        <dbReference type="PROSITE-ProRule" id="PRU00473"/>
    </source>
</evidence>
<accession>A0ABS3G9S4</accession>
<dbReference type="InterPro" id="IPR006664">
    <property type="entry name" value="OMP_bac"/>
</dbReference>
<feature type="domain" description="OmpA-like" evidence="6">
    <location>
        <begin position="590"/>
        <end position="712"/>
    </location>
</feature>
<evidence type="ECO:0000259" key="6">
    <source>
        <dbReference type="PROSITE" id="PS51123"/>
    </source>
</evidence>
<dbReference type="CDD" id="cd07185">
    <property type="entry name" value="OmpA_C-like"/>
    <property type="match status" value="1"/>
</dbReference>
<dbReference type="RefSeq" id="WP_207036174.1">
    <property type="nucleotide sequence ID" value="NZ_JAFLNL010000012.1"/>
</dbReference>
<comment type="caution">
    <text evidence="7">The sequence shown here is derived from an EMBL/GenBank/DDBJ whole genome shotgun (WGS) entry which is preliminary data.</text>
</comment>
<dbReference type="SUPFAM" id="SSF48452">
    <property type="entry name" value="TPR-like"/>
    <property type="match status" value="1"/>
</dbReference>
<dbReference type="InterPro" id="IPR011659">
    <property type="entry name" value="WD40"/>
</dbReference>
<dbReference type="PROSITE" id="PS51123">
    <property type="entry name" value="OMPA_2"/>
    <property type="match status" value="1"/>
</dbReference>
<dbReference type="InterPro" id="IPR006690">
    <property type="entry name" value="OMPA-like_CS"/>
</dbReference>
<dbReference type="InterPro" id="IPR050330">
    <property type="entry name" value="Bact_OuterMem_StrucFunc"/>
</dbReference>
<evidence type="ECO:0000256" key="2">
    <source>
        <dbReference type="ARBA" id="ARBA00023136"/>
    </source>
</evidence>
<comment type="subcellular location">
    <subcellularLocation>
        <location evidence="1">Cell outer membrane</location>
    </subcellularLocation>
</comment>
<proteinExistence type="predicted"/>
<dbReference type="InterPro" id="IPR011990">
    <property type="entry name" value="TPR-like_helical_dom_sf"/>
</dbReference>
<dbReference type="PROSITE" id="PS01068">
    <property type="entry name" value="OMPA_1"/>
    <property type="match status" value="1"/>
</dbReference>
<protein>
    <submittedName>
        <fullName evidence="7">PD40 domain-containing protein</fullName>
    </submittedName>
</protein>
<dbReference type="SUPFAM" id="SSF82171">
    <property type="entry name" value="DPP6 N-terminal domain-like"/>
    <property type="match status" value="1"/>
</dbReference>
<dbReference type="PANTHER" id="PTHR30329:SF21">
    <property type="entry name" value="LIPOPROTEIN YIAD-RELATED"/>
    <property type="match status" value="1"/>
</dbReference>
<dbReference type="Pfam" id="PF00691">
    <property type="entry name" value="OmpA"/>
    <property type="match status" value="1"/>
</dbReference>
<dbReference type="InterPro" id="IPR006665">
    <property type="entry name" value="OmpA-like"/>
</dbReference>
<keyword evidence="3" id="KW-0998">Cell outer membrane</keyword>
<dbReference type="PANTHER" id="PTHR30329">
    <property type="entry name" value="STATOR ELEMENT OF FLAGELLAR MOTOR COMPLEX"/>
    <property type="match status" value="1"/>
</dbReference>
<evidence type="ECO:0000256" key="3">
    <source>
        <dbReference type="ARBA" id="ARBA00023237"/>
    </source>
</evidence>
<dbReference type="Gene3D" id="1.25.40.10">
    <property type="entry name" value="Tetratricopeptide repeat domain"/>
    <property type="match status" value="1"/>
</dbReference>
<feature type="coiled-coil region" evidence="5">
    <location>
        <begin position="518"/>
        <end position="584"/>
    </location>
</feature>
<evidence type="ECO:0000313" key="7">
    <source>
        <dbReference type="EMBL" id="MBO0355764.1"/>
    </source>
</evidence>
<organism evidence="7 8">
    <name type="scientific">Flagellimonas aurea</name>
    <dbReference type="NCBI Taxonomy" id="2915619"/>
    <lineage>
        <taxon>Bacteria</taxon>
        <taxon>Pseudomonadati</taxon>
        <taxon>Bacteroidota</taxon>
        <taxon>Flavobacteriia</taxon>
        <taxon>Flavobacteriales</taxon>
        <taxon>Flavobacteriaceae</taxon>
        <taxon>Flagellimonas</taxon>
    </lineage>
</organism>
<dbReference type="Gene3D" id="2.60.40.1120">
    <property type="entry name" value="Carboxypeptidase-like, regulatory domain"/>
    <property type="match status" value="1"/>
</dbReference>
<dbReference type="Gene3D" id="3.30.1330.60">
    <property type="entry name" value="OmpA-like domain"/>
    <property type="match status" value="1"/>
</dbReference>
<dbReference type="SUPFAM" id="SSF103088">
    <property type="entry name" value="OmpA-like"/>
    <property type="match status" value="1"/>
</dbReference>
<reference evidence="7 8" key="1">
    <citation type="submission" date="2021-03" db="EMBL/GenBank/DDBJ databases">
        <title>Muricauda lutimaris sp. nov. and Muricauda ruestringensis sp. nov, two marine members of the Flavobacteriaceae isolated from deep sea sediments of Western Pacific.</title>
        <authorList>
            <person name="Zhao S."/>
            <person name="Liu R."/>
        </authorList>
    </citation>
    <scope>NUCLEOTIDE SEQUENCE [LARGE SCALE GENOMIC DNA]</scope>
    <source>
        <strain evidence="7 8">BC31-1-A7</strain>
    </source>
</reference>
<dbReference type="InterPro" id="IPR036737">
    <property type="entry name" value="OmpA-like_sf"/>
</dbReference>
<dbReference type="InterPro" id="IPR011042">
    <property type="entry name" value="6-blade_b-propeller_TolB-like"/>
</dbReference>
<name>A0ABS3G9S4_9FLAO</name>
<evidence type="ECO:0000256" key="1">
    <source>
        <dbReference type="ARBA" id="ARBA00004442"/>
    </source>
</evidence>
<evidence type="ECO:0000313" key="8">
    <source>
        <dbReference type="Proteomes" id="UP000664044"/>
    </source>
</evidence>
<keyword evidence="2 4" id="KW-0472">Membrane</keyword>
<dbReference type="Proteomes" id="UP000664044">
    <property type="component" value="Unassembled WGS sequence"/>
</dbReference>
<evidence type="ECO:0000256" key="5">
    <source>
        <dbReference type="SAM" id="Coils"/>
    </source>
</evidence>
<keyword evidence="5" id="KW-0175">Coiled coil</keyword>
<dbReference type="PRINTS" id="PR01021">
    <property type="entry name" value="OMPADOMAIN"/>
</dbReference>
<keyword evidence="8" id="KW-1185">Reference proteome</keyword>
<dbReference type="Pfam" id="PF07676">
    <property type="entry name" value="PD40"/>
    <property type="match status" value="2"/>
</dbReference>